<sequence>MSFHRTNLIVFLFAVVFVFMPQIAEAKRVALLIGNAAYRNDAALQNPENDLRTMRRVLEEAGFDVIIDRTNVDRMAFSDALNAFELESKGAEIGVVFFSGHGIEVNGVNYLIPVDAHLTSDREVKYQAIPLDDVMAALEGASRLKLILLDACRDNPFIGTLRRTKGSVSKGLRRIDDTPEDVLVAYAAAPGQTALDGSGPNSPFTSALARHLTTVGLDIRLALGRVRDDVAKATTNRQIPYVAGSLGGRTVALRPGAGNAPSSNDRPGPGSTTAATWNPPIDASPTRSRVRDFIVYEYLKETARYAESVDYYQKGLVRRDFVLADQIAFQNRWPIRSFQLIEETLQVATFSSDKLIVTFKIMYRHARSDKTTSGVSAVQLTLRHLQGSFVVEAVKEVLL</sequence>
<dbReference type="AlphaFoldDB" id="A0A947D5Q5"/>
<dbReference type="Proteomes" id="UP000766595">
    <property type="component" value="Unassembled WGS sequence"/>
</dbReference>
<protein>
    <submittedName>
        <fullName evidence="3">Caspase family protein</fullName>
    </submittedName>
</protein>
<dbReference type="SUPFAM" id="SSF52129">
    <property type="entry name" value="Caspase-like"/>
    <property type="match status" value="1"/>
</dbReference>
<reference evidence="3 4" key="1">
    <citation type="submission" date="2021-06" db="EMBL/GenBank/DDBJ databases">
        <authorList>
            <person name="Grouzdev D.S."/>
            <person name="Koziaeva V."/>
        </authorList>
    </citation>
    <scope>NUCLEOTIDE SEQUENCE [LARGE SCALE GENOMIC DNA]</scope>
    <source>
        <strain evidence="3 4">22</strain>
    </source>
</reference>
<organism evidence="3 4">
    <name type="scientific">Prosthecodimorpha staleyi</name>
    <dbReference type="NCBI Taxonomy" id="2840188"/>
    <lineage>
        <taxon>Bacteria</taxon>
        <taxon>Pseudomonadati</taxon>
        <taxon>Pseudomonadota</taxon>
        <taxon>Alphaproteobacteria</taxon>
        <taxon>Hyphomicrobiales</taxon>
        <taxon>Ancalomicrobiaceae</taxon>
        <taxon>Prosthecodimorpha</taxon>
    </lineage>
</organism>
<dbReference type="InterPro" id="IPR029030">
    <property type="entry name" value="Caspase-like_dom_sf"/>
</dbReference>
<feature type="region of interest" description="Disordered" evidence="1">
    <location>
        <begin position="252"/>
        <end position="283"/>
    </location>
</feature>
<dbReference type="InterPro" id="IPR011600">
    <property type="entry name" value="Pept_C14_caspase"/>
</dbReference>
<dbReference type="GO" id="GO:0004197">
    <property type="term" value="F:cysteine-type endopeptidase activity"/>
    <property type="evidence" value="ECO:0007669"/>
    <property type="project" value="InterPro"/>
</dbReference>
<dbReference type="Pfam" id="PF00656">
    <property type="entry name" value="Peptidase_C14"/>
    <property type="match status" value="1"/>
</dbReference>
<dbReference type="InterPro" id="IPR052039">
    <property type="entry name" value="Caspase-related_regulators"/>
</dbReference>
<evidence type="ECO:0000259" key="2">
    <source>
        <dbReference type="PROSITE" id="PS50208"/>
    </source>
</evidence>
<evidence type="ECO:0000313" key="3">
    <source>
        <dbReference type="EMBL" id="MBT9290081.1"/>
    </source>
</evidence>
<dbReference type="PANTHER" id="PTHR22576:SF37">
    <property type="entry name" value="MUCOSA-ASSOCIATED LYMPHOID TISSUE LYMPHOMA TRANSLOCATION PROTEIN 1"/>
    <property type="match status" value="1"/>
</dbReference>
<feature type="domain" description="Caspase family p20" evidence="2">
    <location>
        <begin position="26"/>
        <end position="156"/>
    </location>
</feature>
<dbReference type="PANTHER" id="PTHR22576">
    <property type="entry name" value="MUCOSA ASSOCIATED LYMPHOID TISSUE LYMPHOMA TRANSLOCATION PROTEIN 1/PARACASPASE"/>
    <property type="match status" value="1"/>
</dbReference>
<name>A0A947D5Q5_9HYPH</name>
<dbReference type="GO" id="GO:0006508">
    <property type="term" value="P:proteolysis"/>
    <property type="evidence" value="ECO:0007669"/>
    <property type="project" value="InterPro"/>
</dbReference>
<dbReference type="EMBL" id="JAHHZF010000005">
    <property type="protein sequence ID" value="MBT9290081.1"/>
    <property type="molecule type" value="Genomic_DNA"/>
</dbReference>
<keyword evidence="4" id="KW-1185">Reference proteome</keyword>
<comment type="caution">
    <text evidence="3">The sequence shown here is derived from an EMBL/GenBank/DDBJ whole genome shotgun (WGS) entry which is preliminary data.</text>
</comment>
<dbReference type="InterPro" id="IPR001309">
    <property type="entry name" value="Pept_C14_p20"/>
</dbReference>
<evidence type="ECO:0000313" key="4">
    <source>
        <dbReference type="Proteomes" id="UP000766595"/>
    </source>
</evidence>
<dbReference type="Gene3D" id="3.40.50.1460">
    <property type="match status" value="1"/>
</dbReference>
<feature type="compositionally biased region" description="Polar residues" evidence="1">
    <location>
        <begin position="260"/>
        <end position="276"/>
    </location>
</feature>
<gene>
    <name evidence="3" type="ORF">KL771_11480</name>
</gene>
<accession>A0A947D5Q5</accession>
<evidence type="ECO:0000256" key="1">
    <source>
        <dbReference type="SAM" id="MobiDB-lite"/>
    </source>
</evidence>
<dbReference type="PROSITE" id="PS50208">
    <property type="entry name" value="CASPASE_P20"/>
    <property type="match status" value="1"/>
</dbReference>
<proteinExistence type="predicted"/>
<dbReference type="RefSeq" id="WP_261968697.1">
    <property type="nucleotide sequence ID" value="NZ_JAHHZF010000005.1"/>
</dbReference>